<dbReference type="Pfam" id="PF04434">
    <property type="entry name" value="SWIM"/>
    <property type="match status" value="1"/>
</dbReference>
<proteinExistence type="predicted"/>
<evidence type="ECO:0000259" key="5">
    <source>
        <dbReference type="PROSITE" id="PS50966"/>
    </source>
</evidence>
<accession>A0A9J5Z9V4</accession>
<reference evidence="6 7" key="1">
    <citation type="submission" date="2020-09" db="EMBL/GenBank/DDBJ databases">
        <title>De no assembly of potato wild relative species, Solanum commersonii.</title>
        <authorList>
            <person name="Cho K."/>
        </authorList>
    </citation>
    <scope>NUCLEOTIDE SEQUENCE [LARGE SCALE GENOMIC DNA]</scope>
    <source>
        <strain evidence="6">LZ3.2</strain>
        <tissue evidence="6">Leaf</tissue>
    </source>
</reference>
<dbReference type="PROSITE" id="PS50966">
    <property type="entry name" value="ZF_SWIM"/>
    <property type="match status" value="1"/>
</dbReference>
<evidence type="ECO:0000313" key="6">
    <source>
        <dbReference type="EMBL" id="KAG5609649.1"/>
    </source>
</evidence>
<organism evidence="6 7">
    <name type="scientific">Solanum commersonii</name>
    <name type="common">Commerson's wild potato</name>
    <name type="synonym">Commerson's nightshade</name>
    <dbReference type="NCBI Taxonomy" id="4109"/>
    <lineage>
        <taxon>Eukaryota</taxon>
        <taxon>Viridiplantae</taxon>
        <taxon>Streptophyta</taxon>
        <taxon>Embryophyta</taxon>
        <taxon>Tracheophyta</taxon>
        <taxon>Spermatophyta</taxon>
        <taxon>Magnoliopsida</taxon>
        <taxon>eudicotyledons</taxon>
        <taxon>Gunneridae</taxon>
        <taxon>Pentapetalae</taxon>
        <taxon>asterids</taxon>
        <taxon>lamiids</taxon>
        <taxon>Solanales</taxon>
        <taxon>Solanaceae</taxon>
        <taxon>Solanoideae</taxon>
        <taxon>Solaneae</taxon>
        <taxon>Solanum</taxon>
    </lineage>
</organism>
<keyword evidence="1" id="KW-0479">Metal-binding</keyword>
<sequence>MDTLGRRFEEVLIVNASKSSKVQVVPSSEYIFSVYQAGRRYIVCLERKICTCGRFQHDEIPCEHAITVLKHNNVTYMHPYCSDYYKPDALEKTYEVAMVPMPDKEDWTVLDYVLEKLSYHLGTEGWLDDQGIEERKTRMRR</sequence>
<feature type="domain" description="SWIM-type" evidence="5">
    <location>
        <begin position="41"/>
        <end position="73"/>
    </location>
</feature>
<dbReference type="Proteomes" id="UP000824120">
    <property type="component" value="Chromosome 4"/>
</dbReference>
<dbReference type="SMART" id="SM00575">
    <property type="entry name" value="ZnF_PMZ"/>
    <property type="match status" value="1"/>
</dbReference>
<dbReference type="OrthoDB" id="1931668at2759"/>
<dbReference type="GO" id="GO:0008270">
    <property type="term" value="F:zinc ion binding"/>
    <property type="evidence" value="ECO:0007669"/>
    <property type="project" value="UniProtKB-KW"/>
</dbReference>
<gene>
    <name evidence="6" type="ORF">H5410_020930</name>
</gene>
<evidence type="ECO:0000256" key="2">
    <source>
        <dbReference type="ARBA" id="ARBA00022771"/>
    </source>
</evidence>
<evidence type="ECO:0000256" key="1">
    <source>
        <dbReference type="ARBA" id="ARBA00022723"/>
    </source>
</evidence>
<comment type="caution">
    <text evidence="6">The sequence shown here is derived from an EMBL/GenBank/DDBJ whole genome shotgun (WGS) entry which is preliminary data.</text>
</comment>
<dbReference type="EMBL" id="JACXVP010000004">
    <property type="protein sequence ID" value="KAG5609649.1"/>
    <property type="molecule type" value="Genomic_DNA"/>
</dbReference>
<keyword evidence="2 4" id="KW-0863">Zinc-finger</keyword>
<evidence type="ECO:0000313" key="7">
    <source>
        <dbReference type="Proteomes" id="UP000824120"/>
    </source>
</evidence>
<name>A0A9J5Z9V4_SOLCO</name>
<dbReference type="InterPro" id="IPR006564">
    <property type="entry name" value="Znf_PMZ"/>
</dbReference>
<evidence type="ECO:0000256" key="4">
    <source>
        <dbReference type="PROSITE-ProRule" id="PRU00325"/>
    </source>
</evidence>
<keyword evidence="3" id="KW-0862">Zinc</keyword>
<dbReference type="AlphaFoldDB" id="A0A9J5Z9V4"/>
<dbReference type="InterPro" id="IPR007527">
    <property type="entry name" value="Znf_SWIM"/>
</dbReference>
<protein>
    <recommendedName>
        <fullName evidence="5">SWIM-type domain-containing protein</fullName>
    </recommendedName>
</protein>
<keyword evidence="7" id="KW-1185">Reference proteome</keyword>
<evidence type="ECO:0000256" key="3">
    <source>
        <dbReference type="ARBA" id="ARBA00022833"/>
    </source>
</evidence>